<reference evidence="1 2" key="1">
    <citation type="submission" date="2019-01" db="EMBL/GenBank/DDBJ databases">
        <authorList>
            <person name="Chen W.-M."/>
        </authorList>
    </citation>
    <scope>NUCLEOTIDE SEQUENCE [LARGE SCALE GENOMIC DNA]</scope>
    <source>
        <strain evidence="1 2">CCP-7</strain>
    </source>
</reference>
<evidence type="ECO:0000313" key="1">
    <source>
        <dbReference type="EMBL" id="RVT93740.1"/>
    </source>
</evidence>
<accession>A0A437M7N9</accession>
<evidence type="ECO:0000313" key="2">
    <source>
        <dbReference type="Proteomes" id="UP000282971"/>
    </source>
</evidence>
<name>A0A437M7N9_9SPHN</name>
<proteinExistence type="predicted"/>
<gene>
    <name evidence="1" type="ORF">EOD43_07700</name>
</gene>
<comment type="caution">
    <text evidence="1">The sequence shown here is derived from an EMBL/GenBank/DDBJ whole genome shotgun (WGS) entry which is preliminary data.</text>
</comment>
<keyword evidence="2" id="KW-1185">Reference proteome</keyword>
<dbReference type="AlphaFoldDB" id="A0A437M7N9"/>
<dbReference type="RefSeq" id="WP_127742655.1">
    <property type="nucleotide sequence ID" value="NZ_SACN01000001.1"/>
</dbReference>
<protein>
    <submittedName>
        <fullName evidence="1">Uncharacterized protein</fullName>
    </submittedName>
</protein>
<dbReference type="Proteomes" id="UP000282971">
    <property type="component" value="Unassembled WGS sequence"/>
</dbReference>
<organism evidence="1 2">
    <name type="scientific">Sphingomonas crocodyli</name>
    <dbReference type="NCBI Taxonomy" id="1979270"/>
    <lineage>
        <taxon>Bacteria</taxon>
        <taxon>Pseudomonadati</taxon>
        <taxon>Pseudomonadota</taxon>
        <taxon>Alphaproteobacteria</taxon>
        <taxon>Sphingomonadales</taxon>
        <taxon>Sphingomonadaceae</taxon>
        <taxon>Sphingomonas</taxon>
    </lineage>
</organism>
<sequence>MTDPTIAALAGKLTEAKRAWLLNPGYIDPNSVRSLRRKGLLHERQRGLTELGRKCAHHLRTQGGV</sequence>
<dbReference type="EMBL" id="SACN01000001">
    <property type="protein sequence ID" value="RVT93740.1"/>
    <property type="molecule type" value="Genomic_DNA"/>
</dbReference>